<keyword evidence="3" id="KW-1185">Reference proteome</keyword>
<evidence type="ECO:0000313" key="2">
    <source>
        <dbReference type="EMBL" id="KAJ1110088.1"/>
    </source>
</evidence>
<organism evidence="2 3">
    <name type="scientific">Pleurodeles waltl</name>
    <name type="common">Iberian ribbed newt</name>
    <dbReference type="NCBI Taxonomy" id="8319"/>
    <lineage>
        <taxon>Eukaryota</taxon>
        <taxon>Metazoa</taxon>
        <taxon>Chordata</taxon>
        <taxon>Craniata</taxon>
        <taxon>Vertebrata</taxon>
        <taxon>Euteleostomi</taxon>
        <taxon>Amphibia</taxon>
        <taxon>Batrachia</taxon>
        <taxon>Caudata</taxon>
        <taxon>Salamandroidea</taxon>
        <taxon>Salamandridae</taxon>
        <taxon>Pleurodelinae</taxon>
        <taxon>Pleurodeles</taxon>
    </lineage>
</organism>
<evidence type="ECO:0000313" key="3">
    <source>
        <dbReference type="Proteomes" id="UP001066276"/>
    </source>
</evidence>
<comment type="caution">
    <text evidence="2">The sequence shown here is derived from an EMBL/GenBank/DDBJ whole genome shotgun (WGS) entry which is preliminary data.</text>
</comment>
<feature type="region of interest" description="Disordered" evidence="1">
    <location>
        <begin position="1"/>
        <end position="42"/>
    </location>
</feature>
<feature type="compositionally biased region" description="Basic and acidic residues" evidence="1">
    <location>
        <begin position="8"/>
        <end position="17"/>
    </location>
</feature>
<name>A0AAV7N6Y7_PLEWA</name>
<dbReference type="Proteomes" id="UP001066276">
    <property type="component" value="Chromosome 9"/>
</dbReference>
<proteinExistence type="predicted"/>
<accession>A0AAV7N6Y7</accession>
<sequence>MKSLLRPGRSENDEHVKSVLPNVPPGDEKEEYRSGSTPSGAPSLWEAVKRCPLGTSRHPLLVPFVSAARREKRQHTLVMLGRLPGISHPNVMEGVAPGVLIRRDGSMPGGRP</sequence>
<gene>
    <name evidence="2" type="ORF">NDU88_007443</name>
</gene>
<protein>
    <submittedName>
        <fullName evidence="2">Uncharacterized protein</fullName>
    </submittedName>
</protein>
<dbReference type="EMBL" id="JANPWB010000013">
    <property type="protein sequence ID" value="KAJ1110088.1"/>
    <property type="molecule type" value="Genomic_DNA"/>
</dbReference>
<evidence type="ECO:0000256" key="1">
    <source>
        <dbReference type="SAM" id="MobiDB-lite"/>
    </source>
</evidence>
<reference evidence="2" key="1">
    <citation type="journal article" date="2022" name="bioRxiv">
        <title>Sequencing and chromosome-scale assembly of the giantPleurodeles waltlgenome.</title>
        <authorList>
            <person name="Brown T."/>
            <person name="Elewa A."/>
            <person name="Iarovenko S."/>
            <person name="Subramanian E."/>
            <person name="Araus A.J."/>
            <person name="Petzold A."/>
            <person name="Susuki M."/>
            <person name="Suzuki K.-i.T."/>
            <person name="Hayashi T."/>
            <person name="Toyoda A."/>
            <person name="Oliveira C."/>
            <person name="Osipova E."/>
            <person name="Leigh N.D."/>
            <person name="Simon A."/>
            <person name="Yun M.H."/>
        </authorList>
    </citation>
    <scope>NUCLEOTIDE SEQUENCE</scope>
    <source>
        <strain evidence="2">20211129_DDA</strain>
        <tissue evidence="2">Liver</tissue>
    </source>
</reference>
<dbReference type="AlphaFoldDB" id="A0AAV7N6Y7"/>